<protein>
    <recommendedName>
        <fullName evidence="3">Cell-wall binding lipoprotein</fullName>
    </recommendedName>
</protein>
<dbReference type="Gene3D" id="1.20.120.570">
    <property type="entry name" value="YkyA-like"/>
    <property type="match status" value="1"/>
</dbReference>
<gene>
    <name evidence="1" type="ORF">DN757_14120</name>
</gene>
<organism evidence="1 2">
    <name type="scientific">Paenibacillus silvae</name>
    <dbReference type="NCBI Taxonomy" id="1325358"/>
    <lineage>
        <taxon>Bacteria</taxon>
        <taxon>Bacillati</taxon>
        <taxon>Bacillota</taxon>
        <taxon>Bacilli</taxon>
        <taxon>Bacillales</taxon>
        <taxon>Paenibacillaceae</taxon>
        <taxon>Paenibacillus</taxon>
    </lineage>
</organism>
<dbReference type="InterPro" id="IPR019454">
    <property type="entry name" value="Lipoprot_YkyA-like"/>
</dbReference>
<comment type="caution">
    <text evidence="1">The sequence shown here is derived from an EMBL/GenBank/DDBJ whole genome shotgun (WGS) entry which is preliminary data.</text>
</comment>
<reference evidence="1 2" key="1">
    <citation type="submission" date="2018-06" db="EMBL/GenBank/DDBJ databases">
        <title>Isolation of heavy metals resistant Paenibacillus silvae NC2 from Gold-Copper mine in ZiJin, China.</title>
        <authorList>
            <person name="Xu J."/>
            <person name="Mazhar H.S."/>
            <person name="Rensing C."/>
        </authorList>
    </citation>
    <scope>NUCLEOTIDE SEQUENCE [LARGE SCALE GENOMIC DNA]</scope>
    <source>
        <strain evidence="1 2">NC2</strain>
    </source>
</reference>
<evidence type="ECO:0008006" key="3">
    <source>
        <dbReference type="Google" id="ProtNLM"/>
    </source>
</evidence>
<proteinExistence type="predicted"/>
<dbReference type="SUPFAM" id="SSF140423">
    <property type="entry name" value="MW0975(SA0943)-like"/>
    <property type="match status" value="1"/>
</dbReference>
<dbReference type="InterPro" id="IPR036785">
    <property type="entry name" value="YkyA-like_sf"/>
</dbReference>
<evidence type="ECO:0000313" key="1">
    <source>
        <dbReference type="EMBL" id="PZT55003.1"/>
    </source>
</evidence>
<name>A0A2W6QCP5_9BACL</name>
<dbReference type="AlphaFoldDB" id="A0A2W6QCP5"/>
<evidence type="ECO:0000313" key="2">
    <source>
        <dbReference type="Proteomes" id="UP000249204"/>
    </source>
</evidence>
<accession>A0A2W6QCP5</accession>
<dbReference type="Pfam" id="PF10368">
    <property type="entry name" value="YkyA"/>
    <property type="match status" value="1"/>
</dbReference>
<dbReference type="EMBL" id="QKWW01000038">
    <property type="protein sequence ID" value="PZT55003.1"/>
    <property type="molecule type" value="Genomic_DNA"/>
</dbReference>
<sequence length="219" mass="25065">MPVNIIGKKLTHAVLITVFLLLLNGCGESQEPAVNQINHLAQNSQEIDKALASLSNHEQEDMKLYNAILRQGKEKNSNVTGYLDQVETHIQARRTILEQIEIARQKTDEQTKSLQQSLLKLSFEKEETLSLAGKALEQFESRNQTLQMFIEAYELGLEAEGQVYGSMRARTKTDLKEIKLAIQKRNVLYDKLTEIQEKFNLLTQTFNNTQEQLIKLSQF</sequence>
<dbReference type="Proteomes" id="UP000249204">
    <property type="component" value="Unassembled WGS sequence"/>
</dbReference>